<name>A0A6A4H468_9AGAR</name>
<proteinExistence type="predicted"/>
<accession>A0A6A4H468</accession>
<feature type="region of interest" description="Disordered" evidence="1">
    <location>
        <begin position="491"/>
        <end position="510"/>
    </location>
</feature>
<sequence>MVLGKGMIEFSSSLSSRGLPSIVCSQEDVDALMGAFQTLGSSWVHSGWFVELSDLDALADAWVHIVDLLSVTLYEEWEDDTRIAVSNVKNRLTYARLDTNGPKLDKISKTNPLVESYFMRCGPSPNSDPLGGLKKRMALWLMVIMSPGFKRVFAFCYHCTTQNRHQTFHCNNATPTHECCPQLCLSAPTPANITRAPRLQCWSYSSFTDSDIVGSPRHLTVSTQGNVPAERFSSPSFQFAMQVTIYADDLPEDMVFDPLTEAIVFKHTLRDRDRLQSQSSSLASPGLPMNMCRKVFVFPKNVAVAEVIEIGLEQFGILEGVVDGGDEIEDKSTKRRSSSRVRYGLAVDAGGQELPLSSKVIDVYSRPPIYKALLGTVDDVSSSDPIFILQQATSYRNFTSCHCMSAPLDKLALQLLSPPTIQERIMQQKDKPQSQQPTPKEIIAAQRRAKQEKQCDILLSTQTNLVRGVDLLLPGNLHTVDTCPVSLTYKLSPSNPDPDPPASPEPFSTCLKNLQPLRPVLSPSLSGPFSQPLFSPPSSPRPLTQSSPLHYESGFPDFCNGDQEGPLVMPFINAAEVVGQGRTYLDDFNDNHFSKERETNLYYPFASRAEWETASFLLNSSLTMAEIDSYLKLELTKNNKLSFATAQKLQERVELLLPVPEWKFRLTNFSSLSQQNTSHLIVSGSAGMFAGYTKSPLIYDSLNLTPLEIFTSSAKLVRVYESWLSGKRANEMQKELPKGATLLGTVLSSNKTTISVITGNCVAHPLLISLANIDTELRSKASQHLFNLLALIPIPKFIEKKKSVQSILENCLYHLCLDIVLQPLRIAALIGCLMDDPVGQTRFCYTLCASFIVDMPEASLISCVGGGGKTSPFTKAIYKDYGDSKRHPPRLAKSNLGAH</sequence>
<feature type="compositionally biased region" description="Pro residues" evidence="1">
    <location>
        <begin position="495"/>
        <end position="504"/>
    </location>
</feature>
<dbReference type="AlphaFoldDB" id="A0A6A4H468"/>
<dbReference type="InterPro" id="IPR032792">
    <property type="entry name" value="AGL_glucanoTrfase"/>
</dbReference>
<dbReference type="InterPro" id="IPR041078">
    <property type="entry name" value="Plavaka"/>
</dbReference>
<evidence type="ECO:0000256" key="1">
    <source>
        <dbReference type="SAM" id="MobiDB-lite"/>
    </source>
</evidence>
<evidence type="ECO:0000313" key="3">
    <source>
        <dbReference type="EMBL" id="KAE9391917.1"/>
    </source>
</evidence>
<dbReference type="OrthoDB" id="3232986at2759"/>
<evidence type="ECO:0000259" key="2">
    <source>
        <dbReference type="Pfam" id="PF14701"/>
    </source>
</evidence>
<feature type="region of interest" description="Disordered" evidence="1">
    <location>
        <begin position="880"/>
        <end position="899"/>
    </location>
</feature>
<organism evidence="3 4">
    <name type="scientific">Gymnopus androsaceus JB14</name>
    <dbReference type="NCBI Taxonomy" id="1447944"/>
    <lineage>
        <taxon>Eukaryota</taxon>
        <taxon>Fungi</taxon>
        <taxon>Dikarya</taxon>
        <taxon>Basidiomycota</taxon>
        <taxon>Agaricomycotina</taxon>
        <taxon>Agaricomycetes</taxon>
        <taxon>Agaricomycetidae</taxon>
        <taxon>Agaricales</taxon>
        <taxon>Marasmiineae</taxon>
        <taxon>Omphalotaceae</taxon>
        <taxon>Gymnopus</taxon>
    </lineage>
</organism>
<protein>
    <recommendedName>
        <fullName evidence="2">Glycogen debranching enzyme glucanotransferase domain-containing protein</fullName>
    </recommendedName>
</protein>
<evidence type="ECO:0000313" key="4">
    <source>
        <dbReference type="Proteomes" id="UP000799118"/>
    </source>
</evidence>
<dbReference type="Pfam" id="PF18759">
    <property type="entry name" value="Plavaka"/>
    <property type="match status" value="1"/>
</dbReference>
<feature type="domain" description="Glycogen debranching enzyme glucanotransferase" evidence="2">
    <location>
        <begin position="53"/>
        <end position="121"/>
    </location>
</feature>
<gene>
    <name evidence="3" type="ORF">BT96DRAFT_1000839</name>
</gene>
<dbReference type="Proteomes" id="UP000799118">
    <property type="component" value="Unassembled WGS sequence"/>
</dbReference>
<reference evidence="3" key="1">
    <citation type="journal article" date="2019" name="Environ. Microbiol.">
        <title>Fungal ecological strategies reflected in gene transcription - a case study of two litter decomposers.</title>
        <authorList>
            <person name="Barbi F."/>
            <person name="Kohler A."/>
            <person name="Barry K."/>
            <person name="Baskaran P."/>
            <person name="Daum C."/>
            <person name="Fauchery L."/>
            <person name="Ihrmark K."/>
            <person name="Kuo A."/>
            <person name="LaButti K."/>
            <person name="Lipzen A."/>
            <person name="Morin E."/>
            <person name="Grigoriev I.V."/>
            <person name="Henrissat B."/>
            <person name="Lindahl B."/>
            <person name="Martin F."/>
        </authorList>
    </citation>
    <scope>NUCLEOTIDE SEQUENCE</scope>
    <source>
        <strain evidence="3">JB14</strain>
    </source>
</reference>
<dbReference type="EMBL" id="ML769609">
    <property type="protein sequence ID" value="KAE9391917.1"/>
    <property type="molecule type" value="Genomic_DNA"/>
</dbReference>
<feature type="region of interest" description="Disordered" evidence="1">
    <location>
        <begin position="528"/>
        <end position="547"/>
    </location>
</feature>
<keyword evidence="4" id="KW-1185">Reference proteome</keyword>
<dbReference type="Pfam" id="PF14701">
    <property type="entry name" value="hDGE_amylase"/>
    <property type="match status" value="1"/>
</dbReference>